<dbReference type="InterPro" id="IPR007372">
    <property type="entry name" value="Lipid/polyisoprenoid-bd_YceI"/>
</dbReference>
<reference evidence="3 4" key="1">
    <citation type="submission" date="2017-04" db="EMBL/GenBank/DDBJ databases">
        <title>Complete genome sequence of Flavobacterium kingsejong AJ004.</title>
        <authorList>
            <person name="Lee P.C."/>
        </authorList>
    </citation>
    <scope>NUCLEOTIDE SEQUENCE [LARGE SCALE GENOMIC DNA]</scope>
    <source>
        <strain evidence="3 4">AJ004</strain>
    </source>
</reference>
<dbReference type="PANTHER" id="PTHR34406:SF1">
    <property type="entry name" value="PROTEIN YCEI"/>
    <property type="match status" value="1"/>
</dbReference>
<evidence type="ECO:0000256" key="1">
    <source>
        <dbReference type="SAM" id="SignalP"/>
    </source>
</evidence>
<proteinExistence type="predicted"/>
<protein>
    <submittedName>
        <fullName evidence="3">Lipid-binding protein</fullName>
    </submittedName>
</protein>
<evidence type="ECO:0000259" key="2">
    <source>
        <dbReference type="SMART" id="SM00867"/>
    </source>
</evidence>
<gene>
    <name evidence="3" type="ORF">FK004_17600</name>
</gene>
<evidence type="ECO:0000313" key="3">
    <source>
        <dbReference type="EMBL" id="AWG26916.1"/>
    </source>
</evidence>
<keyword evidence="4" id="KW-1185">Reference proteome</keyword>
<dbReference type="SMART" id="SM00867">
    <property type="entry name" value="YceI"/>
    <property type="match status" value="1"/>
</dbReference>
<dbReference type="PANTHER" id="PTHR34406">
    <property type="entry name" value="PROTEIN YCEI"/>
    <property type="match status" value="1"/>
</dbReference>
<dbReference type="AlphaFoldDB" id="A0A2S1LTE9"/>
<dbReference type="Gene3D" id="2.40.128.110">
    <property type="entry name" value="Lipid/polyisoprenoid-binding, YceI-like"/>
    <property type="match status" value="1"/>
</dbReference>
<dbReference type="Pfam" id="PF04264">
    <property type="entry name" value="YceI"/>
    <property type="match status" value="1"/>
</dbReference>
<feature type="chain" id="PRO_5015490254" evidence="1">
    <location>
        <begin position="24"/>
        <end position="223"/>
    </location>
</feature>
<organism evidence="3 4">
    <name type="scientific">Flavobacterium kingsejongi</name>
    <dbReference type="NCBI Taxonomy" id="1678728"/>
    <lineage>
        <taxon>Bacteria</taxon>
        <taxon>Pseudomonadati</taxon>
        <taxon>Bacteroidota</taxon>
        <taxon>Flavobacteriia</taxon>
        <taxon>Flavobacteriales</taxon>
        <taxon>Flavobacteriaceae</taxon>
        <taxon>Flavobacterium</taxon>
    </lineage>
</organism>
<dbReference type="EMBL" id="CP020919">
    <property type="protein sequence ID" value="AWG26916.1"/>
    <property type="molecule type" value="Genomic_DNA"/>
</dbReference>
<accession>A0A2S1LTE9</accession>
<dbReference type="PROSITE" id="PS51257">
    <property type="entry name" value="PROKAR_LIPOPROTEIN"/>
    <property type="match status" value="1"/>
</dbReference>
<dbReference type="RefSeq" id="WP_108738415.1">
    <property type="nucleotide sequence ID" value="NZ_CP020919.1"/>
</dbReference>
<dbReference type="Proteomes" id="UP000244677">
    <property type="component" value="Chromosome"/>
</dbReference>
<name>A0A2S1LTE9_9FLAO</name>
<sequence>MKKVILSLAILSSLALTSCKKEANAPEAQTTEAADAKASSEAAAEYKVDAAKSVIDWTGTKPTGKHTGTIHLKSGEIFANNGAVESGKFTIDMNSIAVTDLTEKDGKADLEGHLKGSAKEKEDHFFNVAKYPEAVFEITKVGAAVQGKSIIEGNLTMKGITKNIKFPAMVSIDNTHIALVSDTFTINRTEWGVNYASKSVFGDLGDKFVNDEIELKISVEAAK</sequence>
<dbReference type="OrthoDB" id="951410at2"/>
<evidence type="ECO:0000313" key="4">
    <source>
        <dbReference type="Proteomes" id="UP000244677"/>
    </source>
</evidence>
<dbReference type="SUPFAM" id="SSF101874">
    <property type="entry name" value="YceI-like"/>
    <property type="match status" value="1"/>
</dbReference>
<dbReference type="KEGG" id="fki:FK004_17600"/>
<keyword evidence="1" id="KW-0732">Signal</keyword>
<feature type="domain" description="Lipid/polyisoprenoid-binding YceI-like" evidence="2">
    <location>
        <begin position="45"/>
        <end position="222"/>
    </location>
</feature>
<dbReference type="InterPro" id="IPR036761">
    <property type="entry name" value="TTHA0802/YceI-like_sf"/>
</dbReference>
<feature type="signal peptide" evidence="1">
    <location>
        <begin position="1"/>
        <end position="23"/>
    </location>
</feature>